<dbReference type="InterPro" id="IPR002563">
    <property type="entry name" value="Flavin_Rdtase-like_dom"/>
</dbReference>
<keyword evidence="3" id="KW-0288">FMN</keyword>
<evidence type="ECO:0000313" key="6">
    <source>
        <dbReference type="EMBL" id="MBB5695640.1"/>
    </source>
</evidence>
<accession>A0A840Y6Y3</accession>
<dbReference type="Proteomes" id="UP000580654">
    <property type="component" value="Unassembled WGS sequence"/>
</dbReference>
<evidence type="ECO:0000259" key="5">
    <source>
        <dbReference type="SMART" id="SM00903"/>
    </source>
</evidence>
<evidence type="ECO:0000256" key="2">
    <source>
        <dbReference type="ARBA" id="ARBA00022630"/>
    </source>
</evidence>
<evidence type="ECO:0000256" key="1">
    <source>
        <dbReference type="ARBA" id="ARBA00001917"/>
    </source>
</evidence>
<protein>
    <submittedName>
        <fullName evidence="6">Flavin reductase (DIM6/NTAB) family NADH-FMN oxidoreductase RutF</fullName>
    </submittedName>
</protein>
<dbReference type="GO" id="GO:0016646">
    <property type="term" value="F:oxidoreductase activity, acting on the CH-NH group of donors, NAD or NADP as acceptor"/>
    <property type="evidence" value="ECO:0007669"/>
    <property type="project" value="UniProtKB-ARBA"/>
</dbReference>
<dbReference type="EMBL" id="JACIJD010000020">
    <property type="protein sequence ID" value="MBB5695640.1"/>
    <property type="molecule type" value="Genomic_DNA"/>
</dbReference>
<comment type="caution">
    <text evidence="6">The sequence shown here is derived from an EMBL/GenBank/DDBJ whole genome shotgun (WGS) entry which is preliminary data.</text>
</comment>
<dbReference type="SMART" id="SM00903">
    <property type="entry name" value="Flavin_Reduct"/>
    <property type="match status" value="1"/>
</dbReference>
<comment type="similarity">
    <text evidence="4">Belongs to the flavoredoxin family.</text>
</comment>
<name>A0A840Y6Y3_9PROT</name>
<comment type="cofactor">
    <cofactor evidence="1">
        <name>FMN</name>
        <dbReference type="ChEBI" id="CHEBI:58210"/>
    </cofactor>
</comment>
<dbReference type="PANTHER" id="PTHR33798">
    <property type="entry name" value="FLAVOPROTEIN OXYGENASE"/>
    <property type="match status" value="1"/>
</dbReference>
<keyword evidence="7" id="KW-1185">Reference proteome</keyword>
<feature type="domain" description="Flavin reductase like" evidence="5">
    <location>
        <begin position="19"/>
        <end position="176"/>
    </location>
</feature>
<dbReference type="PANTHER" id="PTHR33798:SF5">
    <property type="entry name" value="FLAVIN REDUCTASE LIKE DOMAIN-CONTAINING PROTEIN"/>
    <property type="match status" value="1"/>
</dbReference>
<gene>
    <name evidence="6" type="ORF">FHS87_003701</name>
</gene>
<organism evidence="6 7">
    <name type="scientific">Muricoccus pecuniae</name>
    <dbReference type="NCBI Taxonomy" id="693023"/>
    <lineage>
        <taxon>Bacteria</taxon>
        <taxon>Pseudomonadati</taxon>
        <taxon>Pseudomonadota</taxon>
        <taxon>Alphaproteobacteria</taxon>
        <taxon>Acetobacterales</taxon>
        <taxon>Roseomonadaceae</taxon>
        <taxon>Muricoccus</taxon>
    </lineage>
</organism>
<reference evidence="6 7" key="1">
    <citation type="submission" date="2020-08" db="EMBL/GenBank/DDBJ databases">
        <title>Genomic Encyclopedia of Type Strains, Phase IV (KMG-IV): sequencing the most valuable type-strain genomes for metagenomic binning, comparative biology and taxonomic classification.</title>
        <authorList>
            <person name="Goeker M."/>
        </authorList>
    </citation>
    <scope>NUCLEOTIDE SEQUENCE [LARGE SCALE GENOMIC DNA]</scope>
    <source>
        <strain evidence="6 7">DSM 25622</strain>
    </source>
</reference>
<dbReference type="InterPro" id="IPR012349">
    <property type="entry name" value="Split_barrel_FMN-bd"/>
</dbReference>
<proteinExistence type="inferred from homology"/>
<dbReference type="AlphaFoldDB" id="A0A840Y6Y3"/>
<dbReference type="RefSeq" id="WP_184520827.1">
    <property type="nucleotide sequence ID" value="NZ_JACIJD010000020.1"/>
</dbReference>
<dbReference type="GO" id="GO:0010181">
    <property type="term" value="F:FMN binding"/>
    <property type="evidence" value="ECO:0007669"/>
    <property type="project" value="InterPro"/>
</dbReference>
<keyword evidence="2" id="KW-0285">Flavoprotein</keyword>
<dbReference type="SUPFAM" id="SSF50475">
    <property type="entry name" value="FMN-binding split barrel"/>
    <property type="match status" value="1"/>
</dbReference>
<evidence type="ECO:0000313" key="7">
    <source>
        <dbReference type="Proteomes" id="UP000580654"/>
    </source>
</evidence>
<dbReference type="Gene3D" id="2.30.110.10">
    <property type="entry name" value="Electron Transport, Fmn-binding Protein, Chain A"/>
    <property type="match status" value="1"/>
</dbReference>
<dbReference type="Pfam" id="PF01613">
    <property type="entry name" value="Flavin_Reduct"/>
    <property type="match status" value="1"/>
</dbReference>
<sequence>MLFDFAALPKKDRYKLVVSTIVPRPIAWMVTQDAEGRVNAAPFSFFNVFSNDPVVVGIGVGARGMGGEERAEFKDTLANLEATGEFTVCMVSEETAEAMNVTAADFPPGVDELERAGLTTAPSAKVGPPRIAESPVALECRVWQTIPIGTHRLVLGEVLAVHVRDDCMLDPRRLYVDTPKLNLIGRMHGGGWYARTTDRFELRRVTVDEAEARREGRSAP</sequence>
<evidence type="ECO:0000256" key="4">
    <source>
        <dbReference type="ARBA" id="ARBA00038054"/>
    </source>
</evidence>
<evidence type="ECO:0000256" key="3">
    <source>
        <dbReference type="ARBA" id="ARBA00022643"/>
    </source>
</evidence>